<keyword evidence="1 2" id="KW-0238">DNA-binding</keyword>
<evidence type="ECO:0000259" key="3">
    <source>
        <dbReference type="PROSITE" id="PS50977"/>
    </source>
</evidence>
<dbReference type="Gene3D" id="1.10.357.10">
    <property type="entry name" value="Tetracycline Repressor, domain 2"/>
    <property type="match status" value="1"/>
</dbReference>
<dbReference type="GO" id="GO:0003700">
    <property type="term" value="F:DNA-binding transcription factor activity"/>
    <property type="evidence" value="ECO:0007669"/>
    <property type="project" value="TreeGrafter"/>
</dbReference>
<dbReference type="AlphaFoldDB" id="A0A1Z4EZA2"/>
<dbReference type="PROSITE" id="PS50977">
    <property type="entry name" value="HTH_TETR_2"/>
    <property type="match status" value="1"/>
</dbReference>
<dbReference type="PANTHER" id="PTHR30055">
    <property type="entry name" value="HTH-TYPE TRANSCRIPTIONAL REGULATOR RUTR"/>
    <property type="match status" value="1"/>
</dbReference>
<dbReference type="Pfam" id="PF00440">
    <property type="entry name" value="TetR_N"/>
    <property type="match status" value="1"/>
</dbReference>
<reference evidence="4 5" key="2">
    <citation type="journal article" date="2017" name="Int. J. Syst. Evol. Microbiol.">
        <title>Mycobacterium stephanolepidis sp. nov., a rapidly growing species related to Mycobacterium chelonae, isolated from marine teleost fish, Stephanolepis cirrhifer.</title>
        <authorList>
            <person name="Fukano H."/>
            <person name="Wada S."/>
            <person name="Kurata O."/>
            <person name="Katayama K."/>
            <person name="Fujiwara N."/>
            <person name="Hoshino Y."/>
        </authorList>
    </citation>
    <scope>NUCLEOTIDE SEQUENCE [LARGE SCALE GENOMIC DNA]</scope>
    <source>
        <strain evidence="4 5">NJB0901</strain>
    </source>
</reference>
<dbReference type="GO" id="GO:0000976">
    <property type="term" value="F:transcription cis-regulatory region binding"/>
    <property type="evidence" value="ECO:0007669"/>
    <property type="project" value="TreeGrafter"/>
</dbReference>
<dbReference type="KEGG" id="mste:MSTE_02937"/>
<dbReference type="InterPro" id="IPR001647">
    <property type="entry name" value="HTH_TetR"/>
</dbReference>
<dbReference type="SUPFAM" id="SSF48498">
    <property type="entry name" value="Tetracyclin repressor-like, C-terminal domain"/>
    <property type="match status" value="1"/>
</dbReference>
<evidence type="ECO:0000256" key="2">
    <source>
        <dbReference type="PROSITE-ProRule" id="PRU00335"/>
    </source>
</evidence>
<dbReference type="InterPro" id="IPR050109">
    <property type="entry name" value="HTH-type_TetR-like_transc_reg"/>
</dbReference>
<keyword evidence="5" id="KW-1185">Reference proteome</keyword>
<dbReference type="PANTHER" id="PTHR30055:SF160">
    <property type="entry name" value="TRANSCRIPTIONAL REGULATORY PROTEIN (PROBABLY ASNC-FAMILY)-RELATED"/>
    <property type="match status" value="1"/>
</dbReference>
<dbReference type="Proteomes" id="UP000217954">
    <property type="component" value="Chromosome"/>
</dbReference>
<reference evidence="5" key="1">
    <citation type="journal article" date="2017" name="Genome Announc.">
        <title>Complete Genome Sequence of Mycobacterium stephanolepidis.</title>
        <authorList>
            <person name="Fukano H."/>
            <person name="Yoshida M."/>
            <person name="Katayama Y."/>
            <person name="Omatsu T."/>
            <person name="Mizutani T."/>
            <person name="Kurata O."/>
            <person name="Wada S."/>
            <person name="Hoshino Y."/>
        </authorList>
    </citation>
    <scope>NUCLEOTIDE SEQUENCE [LARGE SCALE GENOMIC DNA]</scope>
    <source>
        <strain evidence="5">NJB0901</strain>
    </source>
</reference>
<organism evidence="4 5">
    <name type="scientific">[Mycobacterium] stephanolepidis</name>
    <dbReference type="NCBI Taxonomy" id="1520670"/>
    <lineage>
        <taxon>Bacteria</taxon>
        <taxon>Bacillati</taxon>
        <taxon>Actinomycetota</taxon>
        <taxon>Actinomycetes</taxon>
        <taxon>Mycobacteriales</taxon>
        <taxon>Mycobacteriaceae</taxon>
        <taxon>Mycobacteroides</taxon>
    </lineage>
</organism>
<dbReference type="EMBL" id="AP018165">
    <property type="protein sequence ID" value="BAX98242.1"/>
    <property type="molecule type" value="Genomic_DNA"/>
</dbReference>
<feature type="DNA-binding region" description="H-T-H motif" evidence="2">
    <location>
        <begin position="49"/>
        <end position="68"/>
    </location>
</feature>
<feature type="domain" description="HTH tetR-type" evidence="3">
    <location>
        <begin position="27"/>
        <end position="86"/>
    </location>
</feature>
<dbReference type="PROSITE" id="PS01081">
    <property type="entry name" value="HTH_TETR_1"/>
    <property type="match status" value="1"/>
</dbReference>
<evidence type="ECO:0000313" key="4">
    <source>
        <dbReference type="EMBL" id="BAX98242.1"/>
    </source>
</evidence>
<sequence>MRGVESVSTAIASKVGPVAARRGDRRKVAREELLDAAFRAIDATGSTVSMDDIAREAGVAKPKLYRYFEDKADLHSAVLERVQDMVWNAAMDRINLMTDSARELVEHGANEYARMISDHPNVLRFIVHGHFVNSSDGTERLVETAQQMTHDIAEILSNAIDDETVDIDDADLAVTSAAGAIGTATEWFLGPNQQRAEPMSIERFVEYLTTVLSGLAASIAEFNGLTLDPDQPLHLAFTSTRGGTA</sequence>
<proteinExistence type="predicted"/>
<protein>
    <submittedName>
        <fullName evidence="4">Putative transcriptional regulator, TetR family protein</fullName>
    </submittedName>
</protein>
<accession>A0A1Z4EZA2</accession>
<evidence type="ECO:0000256" key="1">
    <source>
        <dbReference type="ARBA" id="ARBA00023125"/>
    </source>
</evidence>
<dbReference type="InterPro" id="IPR023772">
    <property type="entry name" value="DNA-bd_HTH_TetR-type_CS"/>
</dbReference>
<name>A0A1Z4EZA2_9MYCO</name>
<dbReference type="InterPro" id="IPR036271">
    <property type="entry name" value="Tet_transcr_reg_TetR-rel_C_sf"/>
</dbReference>
<dbReference type="InterPro" id="IPR009057">
    <property type="entry name" value="Homeodomain-like_sf"/>
</dbReference>
<dbReference type="PRINTS" id="PR00455">
    <property type="entry name" value="HTHTETR"/>
</dbReference>
<dbReference type="SUPFAM" id="SSF46689">
    <property type="entry name" value="Homeodomain-like"/>
    <property type="match status" value="1"/>
</dbReference>
<evidence type="ECO:0000313" key="5">
    <source>
        <dbReference type="Proteomes" id="UP000217954"/>
    </source>
</evidence>
<gene>
    <name evidence="4" type="ORF">MSTE_02937</name>
</gene>